<dbReference type="GO" id="GO:0030182">
    <property type="term" value="P:neuron differentiation"/>
    <property type="evidence" value="ECO:0007669"/>
    <property type="project" value="TreeGrafter"/>
</dbReference>
<evidence type="ECO:0000313" key="14">
    <source>
        <dbReference type="Proteomes" id="UP001166674"/>
    </source>
</evidence>
<comment type="similarity">
    <text evidence="2 11">Belongs to the Wnt family.</text>
</comment>
<organism evidence="13 14">
    <name type="scientific">Sciurus carolinensis</name>
    <name type="common">Eastern gray squirrel</name>
    <dbReference type="NCBI Taxonomy" id="30640"/>
    <lineage>
        <taxon>Eukaryota</taxon>
        <taxon>Metazoa</taxon>
        <taxon>Chordata</taxon>
        <taxon>Craniata</taxon>
        <taxon>Vertebrata</taxon>
        <taxon>Euteleostomi</taxon>
        <taxon>Mammalia</taxon>
        <taxon>Eutheria</taxon>
        <taxon>Euarchontoglires</taxon>
        <taxon>Glires</taxon>
        <taxon>Rodentia</taxon>
        <taxon>Sciuromorpha</taxon>
        <taxon>Sciuridae</taxon>
        <taxon>Sciurinae</taxon>
        <taxon>Sciurini</taxon>
        <taxon>Sciurus</taxon>
    </lineage>
</organism>
<evidence type="ECO:0000256" key="11">
    <source>
        <dbReference type="RuleBase" id="RU003500"/>
    </source>
</evidence>
<dbReference type="GO" id="GO:0005615">
    <property type="term" value="C:extracellular space"/>
    <property type="evidence" value="ECO:0007669"/>
    <property type="project" value="TreeGrafter"/>
</dbReference>
<comment type="caution">
    <text evidence="13">The sequence shown here is derived from an EMBL/GenBank/DDBJ whole genome shotgun (WGS) entry which is preliminary data.</text>
</comment>
<dbReference type="PANTHER" id="PTHR12027">
    <property type="entry name" value="WNT RELATED"/>
    <property type="match status" value="1"/>
</dbReference>
<sequence length="258" mass="29876">MICRTSPYRTVLRDNAIPTIFDLTSHLNNPHSRHRKRIKELSEDEIRTLKQKKIDETSEQEQKHKETNNSNVQNPSAEEGGDEQDEDILPLTLEEKENKEYLKALRASLEMKCKCHGVSGSCSIRTCWKGLQELRDVAADLKTRYLSATKVVHRPMGTRKHLVPKDLDIRPVKDSELVYLQSSPDFCMKNEKVGSHGTQDRQCNKTSNGSDSCDLMCCGRGYNPYTDRVVERCHCKYHWCCYVTCRRCERTVERYVCK</sequence>
<dbReference type="SMART" id="SM00097">
    <property type="entry name" value="WNT1"/>
    <property type="match status" value="1"/>
</dbReference>
<keyword evidence="3 11" id="KW-0217">Developmental protein</keyword>
<evidence type="ECO:0000256" key="5">
    <source>
        <dbReference type="ARBA" id="ARBA00022530"/>
    </source>
</evidence>
<dbReference type="Proteomes" id="UP001166674">
    <property type="component" value="Unassembled WGS sequence"/>
</dbReference>
<evidence type="ECO:0000256" key="4">
    <source>
        <dbReference type="ARBA" id="ARBA00022525"/>
    </source>
</evidence>
<feature type="region of interest" description="Disordered" evidence="12">
    <location>
        <begin position="51"/>
        <end position="85"/>
    </location>
</feature>
<reference evidence="13" key="1">
    <citation type="submission" date="2020-03" db="EMBL/GenBank/DDBJ databases">
        <title>Studies in the Genomics of Life Span.</title>
        <authorList>
            <person name="Glass D."/>
        </authorList>
    </citation>
    <scope>NUCLEOTIDE SEQUENCE</scope>
    <source>
        <strain evidence="13">SUZIE</strain>
        <tissue evidence="13">Muscle</tissue>
    </source>
</reference>
<dbReference type="InterPro" id="IPR043158">
    <property type="entry name" value="Wnt_C"/>
</dbReference>
<evidence type="ECO:0000256" key="1">
    <source>
        <dbReference type="ARBA" id="ARBA00004498"/>
    </source>
</evidence>
<dbReference type="InterPro" id="IPR018161">
    <property type="entry name" value="Wnt_CS"/>
</dbReference>
<dbReference type="InterPro" id="IPR005817">
    <property type="entry name" value="Wnt"/>
</dbReference>
<dbReference type="PANTHER" id="PTHR12027:SF7">
    <property type="entry name" value="PROTEIN WNT-11"/>
    <property type="match status" value="1"/>
</dbReference>
<keyword evidence="6 11" id="KW-0879">Wnt signaling pathway</keyword>
<evidence type="ECO:0000313" key="13">
    <source>
        <dbReference type="EMBL" id="MBZ3873092.1"/>
    </source>
</evidence>
<dbReference type="EMBL" id="JAATJV010198200">
    <property type="protein sequence ID" value="MBZ3873092.1"/>
    <property type="molecule type" value="Genomic_DNA"/>
</dbReference>
<dbReference type="GO" id="GO:0060070">
    <property type="term" value="P:canonical Wnt signaling pathway"/>
    <property type="evidence" value="ECO:0007669"/>
    <property type="project" value="TreeGrafter"/>
</dbReference>
<comment type="function">
    <text evidence="11">Ligand for members of the frizzled family of seven transmembrane receptors.</text>
</comment>
<gene>
    <name evidence="13" type="ORF">SUZIE_121130</name>
</gene>
<dbReference type="FunFam" id="3.30.2460.20:FF:000001">
    <property type="entry name" value="Wnt homolog"/>
    <property type="match status" value="1"/>
</dbReference>
<keyword evidence="9" id="KW-0325">Glycoprotein</keyword>
<protein>
    <recommendedName>
        <fullName evidence="11">Protein Wnt</fullName>
    </recommendedName>
</protein>
<evidence type="ECO:0000256" key="8">
    <source>
        <dbReference type="ARBA" id="ARBA00023157"/>
    </source>
</evidence>
<dbReference type="PROSITE" id="PS00246">
    <property type="entry name" value="WNT1"/>
    <property type="match status" value="1"/>
</dbReference>
<dbReference type="Gene3D" id="3.30.2460.20">
    <property type="match status" value="1"/>
</dbReference>
<dbReference type="GO" id="GO:0005109">
    <property type="term" value="F:frizzled binding"/>
    <property type="evidence" value="ECO:0007669"/>
    <property type="project" value="TreeGrafter"/>
</dbReference>
<dbReference type="PRINTS" id="PR01349">
    <property type="entry name" value="WNTPROTEIN"/>
</dbReference>
<keyword evidence="14" id="KW-1185">Reference proteome</keyword>
<evidence type="ECO:0000256" key="10">
    <source>
        <dbReference type="ARBA" id="ARBA00023288"/>
    </source>
</evidence>
<keyword evidence="4" id="KW-0964">Secreted</keyword>
<keyword evidence="8" id="KW-1015">Disulfide bond</keyword>
<dbReference type="GO" id="GO:0045165">
    <property type="term" value="P:cell fate commitment"/>
    <property type="evidence" value="ECO:0007669"/>
    <property type="project" value="TreeGrafter"/>
</dbReference>
<dbReference type="AlphaFoldDB" id="A0AA41SVM8"/>
<evidence type="ECO:0000256" key="9">
    <source>
        <dbReference type="ARBA" id="ARBA00023180"/>
    </source>
</evidence>
<dbReference type="GO" id="GO:0005125">
    <property type="term" value="F:cytokine activity"/>
    <property type="evidence" value="ECO:0007669"/>
    <property type="project" value="TreeGrafter"/>
</dbReference>
<feature type="compositionally biased region" description="Basic and acidic residues" evidence="12">
    <location>
        <begin position="51"/>
        <end position="67"/>
    </location>
</feature>
<evidence type="ECO:0000256" key="12">
    <source>
        <dbReference type="SAM" id="MobiDB-lite"/>
    </source>
</evidence>
<keyword evidence="10" id="KW-0449">Lipoprotein</keyword>
<evidence type="ECO:0000256" key="7">
    <source>
        <dbReference type="ARBA" id="ARBA00022729"/>
    </source>
</evidence>
<keyword evidence="7" id="KW-0732">Signal</keyword>
<evidence type="ECO:0000256" key="6">
    <source>
        <dbReference type="ARBA" id="ARBA00022687"/>
    </source>
</evidence>
<keyword evidence="5" id="KW-0272">Extracellular matrix</keyword>
<evidence type="ECO:0000256" key="2">
    <source>
        <dbReference type="ARBA" id="ARBA00005683"/>
    </source>
</evidence>
<dbReference type="Pfam" id="PF00110">
    <property type="entry name" value="wnt"/>
    <property type="match status" value="1"/>
</dbReference>
<accession>A0AA41SVM8</accession>
<name>A0AA41SVM8_SCICA</name>
<proteinExistence type="inferred from homology"/>
<comment type="subcellular location">
    <subcellularLocation>
        <location evidence="1 11">Secreted</location>
        <location evidence="1 11">Extracellular space</location>
        <location evidence="1 11">Extracellular matrix</location>
    </subcellularLocation>
</comment>
<evidence type="ECO:0000256" key="3">
    <source>
        <dbReference type="ARBA" id="ARBA00022473"/>
    </source>
</evidence>
<dbReference type="CDD" id="cd19343">
    <property type="entry name" value="Wnt_Wnt11"/>
    <property type="match status" value="1"/>
</dbReference>